<dbReference type="InterPro" id="IPR015262">
    <property type="entry name" value="tRNA_Ile_lys_synt_subst-bd"/>
</dbReference>
<reference evidence="10" key="1">
    <citation type="submission" date="2020-07" db="EMBL/GenBank/DDBJ databases">
        <authorList>
            <person name="Pettersson B.M.F."/>
            <person name="Behra P.R.K."/>
            <person name="Ramesh M."/>
            <person name="Das S."/>
            <person name="Dasgupta S."/>
            <person name="Kirsebom L.A."/>
        </authorList>
    </citation>
    <scope>NUCLEOTIDE SEQUENCE</scope>
    <source>
        <strain evidence="10">DSM 44615</strain>
    </source>
</reference>
<dbReference type="EMBL" id="JACKSJ010000266">
    <property type="protein sequence ID" value="MCV7174014.1"/>
    <property type="molecule type" value="Genomic_DNA"/>
</dbReference>
<dbReference type="Pfam" id="PF09179">
    <property type="entry name" value="TilS"/>
    <property type="match status" value="1"/>
</dbReference>
<dbReference type="GO" id="GO:0032267">
    <property type="term" value="F:tRNA(Ile)-lysidine synthase activity"/>
    <property type="evidence" value="ECO:0007669"/>
    <property type="project" value="UniProtKB-EC"/>
</dbReference>
<keyword evidence="5 7" id="KW-0067">ATP-binding</keyword>
<dbReference type="Gene3D" id="1.20.59.20">
    <property type="match status" value="1"/>
</dbReference>
<proteinExistence type="inferred from homology"/>
<dbReference type="GO" id="GO:0005524">
    <property type="term" value="F:ATP binding"/>
    <property type="evidence" value="ECO:0007669"/>
    <property type="project" value="UniProtKB-UniRule"/>
</dbReference>
<comment type="catalytic activity">
    <reaction evidence="6 7">
        <text>cytidine(34) in tRNA(Ile2) + L-lysine + ATP = lysidine(34) in tRNA(Ile2) + AMP + diphosphate + H(+)</text>
        <dbReference type="Rhea" id="RHEA:43744"/>
        <dbReference type="Rhea" id="RHEA-COMP:10625"/>
        <dbReference type="Rhea" id="RHEA-COMP:10670"/>
        <dbReference type="ChEBI" id="CHEBI:15378"/>
        <dbReference type="ChEBI" id="CHEBI:30616"/>
        <dbReference type="ChEBI" id="CHEBI:32551"/>
        <dbReference type="ChEBI" id="CHEBI:33019"/>
        <dbReference type="ChEBI" id="CHEBI:82748"/>
        <dbReference type="ChEBI" id="CHEBI:83665"/>
        <dbReference type="ChEBI" id="CHEBI:456215"/>
        <dbReference type="EC" id="6.3.4.19"/>
    </reaction>
</comment>
<dbReference type="Proteomes" id="UP001140293">
    <property type="component" value="Unassembled WGS sequence"/>
</dbReference>
<dbReference type="InterPro" id="IPR011063">
    <property type="entry name" value="TilS/TtcA_N"/>
</dbReference>
<protein>
    <recommendedName>
        <fullName evidence="7">tRNA(Ile)-lysidine synthase</fullName>
        <ecNumber evidence="7">6.3.4.19</ecNumber>
    </recommendedName>
    <alternativeName>
        <fullName evidence="7">tRNA(Ile)-2-lysyl-cytidine synthase</fullName>
    </alternativeName>
    <alternativeName>
        <fullName evidence="7">tRNA(Ile)-lysidine synthetase</fullName>
    </alternativeName>
</protein>
<organism evidence="10 11">
    <name type="scientific">[Mycobacterium] manitobense</name>
    <dbReference type="NCBI Taxonomy" id="190147"/>
    <lineage>
        <taxon>Bacteria</taxon>
        <taxon>Bacillati</taxon>
        <taxon>Actinomycetota</taxon>
        <taxon>Actinomycetes</taxon>
        <taxon>Mycobacteriales</taxon>
        <taxon>Mycobacteriaceae</taxon>
        <taxon>Mycolicibacterium</taxon>
    </lineage>
</organism>
<dbReference type="InterPro" id="IPR012094">
    <property type="entry name" value="tRNA_Ile_lys_synt"/>
</dbReference>
<dbReference type="InterPro" id="IPR014729">
    <property type="entry name" value="Rossmann-like_a/b/a_fold"/>
</dbReference>
<evidence type="ECO:0000256" key="4">
    <source>
        <dbReference type="ARBA" id="ARBA00022741"/>
    </source>
</evidence>
<evidence type="ECO:0000256" key="5">
    <source>
        <dbReference type="ARBA" id="ARBA00022840"/>
    </source>
</evidence>
<dbReference type="GO" id="GO:0005737">
    <property type="term" value="C:cytoplasm"/>
    <property type="evidence" value="ECO:0007669"/>
    <property type="project" value="UniProtKB-SubCell"/>
</dbReference>
<dbReference type="NCBIfam" id="TIGR02432">
    <property type="entry name" value="lysidine_TilS_N"/>
    <property type="match status" value="1"/>
</dbReference>
<keyword evidence="11" id="KW-1185">Reference proteome</keyword>
<dbReference type="GO" id="GO:0006400">
    <property type="term" value="P:tRNA modification"/>
    <property type="evidence" value="ECO:0007669"/>
    <property type="project" value="UniProtKB-UniRule"/>
</dbReference>
<evidence type="ECO:0000256" key="2">
    <source>
        <dbReference type="ARBA" id="ARBA00022598"/>
    </source>
</evidence>
<evidence type="ECO:0000259" key="9">
    <source>
        <dbReference type="Pfam" id="PF09179"/>
    </source>
</evidence>
<keyword evidence="4 7" id="KW-0547">Nucleotide-binding</keyword>
<dbReference type="EC" id="6.3.4.19" evidence="7"/>
<comment type="similarity">
    <text evidence="7">Belongs to the tRNA(Ile)-lysidine synthase family.</text>
</comment>
<dbReference type="Pfam" id="PF01171">
    <property type="entry name" value="ATP_bind_3"/>
    <property type="match status" value="1"/>
</dbReference>
<dbReference type="AlphaFoldDB" id="A0A9X3BQR9"/>
<dbReference type="PANTHER" id="PTHR43033">
    <property type="entry name" value="TRNA(ILE)-LYSIDINE SYNTHASE-RELATED"/>
    <property type="match status" value="1"/>
</dbReference>
<evidence type="ECO:0000256" key="1">
    <source>
        <dbReference type="ARBA" id="ARBA00022490"/>
    </source>
</evidence>
<dbReference type="InterPro" id="IPR012795">
    <property type="entry name" value="tRNA_Ile_lys_synt_N"/>
</dbReference>
<comment type="domain">
    <text evidence="7">The N-terminal region contains the highly conserved SGGXDS motif, predicted to be a P-loop motif involved in ATP binding.</text>
</comment>
<dbReference type="CDD" id="cd01992">
    <property type="entry name" value="TilS_N"/>
    <property type="match status" value="1"/>
</dbReference>
<keyword evidence="2 7" id="KW-0436">Ligase</keyword>
<evidence type="ECO:0000313" key="10">
    <source>
        <dbReference type="EMBL" id="MCV7174014.1"/>
    </source>
</evidence>
<evidence type="ECO:0000256" key="7">
    <source>
        <dbReference type="HAMAP-Rule" id="MF_01161"/>
    </source>
</evidence>
<comment type="caution">
    <text evidence="10">The sequence shown here is derived from an EMBL/GenBank/DDBJ whole genome shotgun (WGS) entry which is preliminary data.</text>
</comment>
<evidence type="ECO:0000313" key="11">
    <source>
        <dbReference type="Proteomes" id="UP001140293"/>
    </source>
</evidence>
<evidence type="ECO:0000259" key="8">
    <source>
        <dbReference type="Pfam" id="PF01171"/>
    </source>
</evidence>
<sequence length="335" mass="34702">MDRTGAVAALRAAVAAFAGTYGAGDERWCVALSGGPDSLALTAAAAPLKPTTALIVDHGLQPYSARIADTAGEQALRLGCVDAQVLRVDVGSAGGPEAAARSARYAALETARDAAPVLLGHTLDDQAETVLLGLGRGSGARSIAGTRPYDPPWYRPLLSVRRATTVAACAELGLTPWHDPHNTDPRFTRSRLRAEVLPLLEDVLNGGVAEALARTATALREDNDALDDLARDGLAAVVTDDGLSTDGLAALPEAVRRRVIRLWLLAGGAHGLTDTQIRGVDALVTGWRGQGGVAVGSSLPAQRLVAGRHDGALTLSAEPISRQRCKKSKGPTFDG</sequence>
<gene>
    <name evidence="7 10" type="primary">tilS</name>
    <name evidence="10" type="ORF">H7I41_29260</name>
</gene>
<feature type="domain" description="tRNA(Ile)-lysidine synthase substrate-binding" evidence="9">
    <location>
        <begin position="243"/>
        <end position="296"/>
    </location>
</feature>
<evidence type="ECO:0000256" key="6">
    <source>
        <dbReference type="ARBA" id="ARBA00048539"/>
    </source>
</evidence>
<dbReference type="SUPFAM" id="SSF52402">
    <property type="entry name" value="Adenine nucleotide alpha hydrolases-like"/>
    <property type="match status" value="1"/>
</dbReference>
<dbReference type="HAMAP" id="MF_01161">
    <property type="entry name" value="tRNA_Ile_lys_synt"/>
    <property type="match status" value="1"/>
</dbReference>
<feature type="binding site" evidence="7">
    <location>
        <begin position="33"/>
        <end position="38"/>
    </location>
    <ligand>
        <name>ATP</name>
        <dbReference type="ChEBI" id="CHEBI:30616"/>
    </ligand>
</feature>
<reference evidence="10" key="2">
    <citation type="journal article" date="2022" name="BMC Genomics">
        <title>Comparative genome analysis of mycobacteria focusing on tRNA and non-coding RNA.</title>
        <authorList>
            <person name="Behra P.R.K."/>
            <person name="Pettersson B.M.F."/>
            <person name="Ramesh M."/>
            <person name="Das S."/>
            <person name="Dasgupta S."/>
            <person name="Kirsebom L.A."/>
        </authorList>
    </citation>
    <scope>NUCLEOTIDE SEQUENCE</scope>
    <source>
        <strain evidence="10">DSM 44615</strain>
    </source>
</reference>
<dbReference type="SUPFAM" id="SSF82829">
    <property type="entry name" value="MesJ substrate recognition domain-like"/>
    <property type="match status" value="1"/>
</dbReference>
<evidence type="ECO:0000256" key="3">
    <source>
        <dbReference type="ARBA" id="ARBA00022694"/>
    </source>
</evidence>
<comment type="function">
    <text evidence="7">Ligates lysine onto the cytidine present at position 34 of the AUA codon-specific tRNA(Ile) that contains the anticodon CAU, in an ATP-dependent manner. Cytidine is converted to lysidine, thus changing the amino acid specificity of the tRNA from methionine to isoleucine.</text>
</comment>
<dbReference type="Gene3D" id="3.40.50.620">
    <property type="entry name" value="HUPs"/>
    <property type="match status" value="1"/>
</dbReference>
<dbReference type="PANTHER" id="PTHR43033:SF1">
    <property type="entry name" value="TRNA(ILE)-LYSIDINE SYNTHASE-RELATED"/>
    <property type="match status" value="1"/>
</dbReference>
<keyword evidence="3 7" id="KW-0819">tRNA processing</keyword>
<comment type="subcellular location">
    <subcellularLocation>
        <location evidence="7">Cytoplasm</location>
    </subcellularLocation>
</comment>
<accession>A0A9X3BQR9</accession>
<name>A0A9X3BQR9_9MYCO</name>
<keyword evidence="1 7" id="KW-0963">Cytoplasm</keyword>
<feature type="domain" description="tRNA(Ile)-lysidine/2-thiocytidine synthase N-terminal" evidence="8">
    <location>
        <begin position="28"/>
        <end position="194"/>
    </location>
</feature>
<dbReference type="RefSeq" id="WP_264016183.1">
    <property type="nucleotide sequence ID" value="NZ_JACKSJ010000266.1"/>
</dbReference>